<protein>
    <submittedName>
        <fullName evidence="1">Uncharacterized protein</fullName>
    </submittedName>
</protein>
<dbReference type="AlphaFoldDB" id="A0A5N6KCH7"/>
<comment type="caution">
    <text evidence="1">The sequence shown here is derived from an EMBL/GenBank/DDBJ whole genome shotgun (WGS) entry which is preliminary data.</text>
</comment>
<reference evidence="1 2" key="1">
    <citation type="submission" date="2019-06" db="EMBL/GenBank/DDBJ databases">
        <title>Genome Sequence of the Brown Rot Fungal Pathogen Monilinia laxa.</title>
        <authorList>
            <person name="De Miccolis Angelini R.M."/>
            <person name="Landi L."/>
            <person name="Abate D."/>
            <person name="Pollastro S."/>
            <person name="Romanazzi G."/>
            <person name="Faretra F."/>
        </authorList>
    </citation>
    <scope>NUCLEOTIDE SEQUENCE [LARGE SCALE GENOMIC DNA]</scope>
    <source>
        <strain evidence="1 2">Mlax316</strain>
    </source>
</reference>
<accession>A0A5N6KCH7</accession>
<sequence>MASISKRLNSICYTCLPFLTSPRKSHNKKPIRISHAKRPRTTYHRNAVDYLEDEVMTIVYCLCHFEVFGLLNSLLIGLDSTGCERKMIVSFYS</sequence>
<name>A0A5N6KCH7_MONLA</name>
<dbReference type="OrthoDB" id="10263513at2759"/>
<gene>
    <name evidence="1" type="ORF">EYC80_000647</name>
</gene>
<dbReference type="EMBL" id="VIGI01000005">
    <property type="protein sequence ID" value="KAB8300479.1"/>
    <property type="molecule type" value="Genomic_DNA"/>
</dbReference>
<evidence type="ECO:0000313" key="2">
    <source>
        <dbReference type="Proteomes" id="UP000326757"/>
    </source>
</evidence>
<evidence type="ECO:0000313" key="1">
    <source>
        <dbReference type="EMBL" id="KAB8300479.1"/>
    </source>
</evidence>
<organism evidence="1 2">
    <name type="scientific">Monilinia laxa</name>
    <name type="common">Brown rot fungus</name>
    <name type="synonym">Sclerotinia laxa</name>
    <dbReference type="NCBI Taxonomy" id="61186"/>
    <lineage>
        <taxon>Eukaryota</taxon>
        <taxon>Fungi</taxon>
        <taxon>Dikarya</taxon>
        <taxon>Ascomycota</taxon>
        <taxon>Pezizomycotina</taxon>
        <taxon>Leotiomycetes</taxon>
        <taxon>Helotiales</taxon>
        <taxon>Sclerotiniaceae</taxon>
        <taxon>Monilinia</taxon>
    </lineage>
</organism>
<proteinExistence type="predicted"/>
<keyword evidence="2" id="KW-1185">Reference proteome</keyword>
<dbReference type="Proteomes" id="UP000326757">
    <property type="component" value="Unassembled WGS sequence"/>
</dbReference>